<dbReference type="GO" id="GO:0101005">
    <property type="term" value="F:deubiquitinase activity"/>
    <property type="evidence" value="ECO:0007669"/>
    <property type="project" value="TreeGrafter"/>
</dbReference>
<proteinExistence type="inferred from homology"/>
<dbReference type="Proteomes" id="UP000007800">
    <property type="component" value="Unassembled WGS sequence"/>
</dbReference>
<dbReference type="PROSITE" id="PS51858">
    <property type="entry name" value="PPPDE"/>
    <property type="match status" value="1"/>
</dbReference>
<dbReference type="InterPro" id="IPR042266">
    <property type="entry name" value="PPPDE_sf"/>
</dbReference>
<dbReference type="InParanoid" id="C5KD21"/>
<dbReference type="RefSeq" id="XP_002785974.1">
    <property type="nucleotide sequence ID" value="XM_002785928.1"/>
</dbReference>
<keyword evidence="3" id="KW-0378">Hydrolase</keyword>
<dbReference type="EMBL" id="GG671995">
    <property type="protein sequence ID" value="EER17770.1"/>
    <property type="molecule type" value="Genomic_DNA"/>
</dbReference>
<evidence type="ECO:0000259" key="4">
    <source>
        <dbReference type="PROSITE" id="PS51858"/>
    </source>
</evidence>
<dbReference type="AlphaFoldDB" id="C5KD21"/>
<dbReference type="GeneID" id="9086943"/>
<dbReference type="InterPro" id="IPR008580">
    <property type="entry name" value="PPPDE_dom"/>
</dbReference>
<dbReference type="PANTHER" id="PTHR12378:SF80">
    <property type="entry name" value="IP06716P-RELATED"/>
    <property type="match status" value="1"/>
</dbReference>
<protein>
    <recommendedName>
        <fullName evidence="4">PPPDE domain-containing protein</fullName>
    </recommendedName>
</protein>
<reference evidence="5 6" key="1">
    <citation type="submission" date="2008-07" db="EMBL/GenBank/DDBJ databases">
        <authorList>
            <person name="El-Sayed N."/>
            <person name="Caler E."/>
            <person name="Inman J."/>
            <person name="Amedeo P."/>
            <person name="Hass B."/>
            <person name="Wortman J."/>
        </authorList>
    </citation>
    <scope>NUCLEOTIDE SEQUENCE [LARGE SCALE GENOMIC DNA]</scope>
    <source>
        <strain evidence="6">ATCC 50983 / TXsc</strain>
    </source>
</reference>
<evidence type="ECO:0000256" key="3">
    <source>
        <dbReference type="ARBA" id="ARBA00022801"/>
    </source>
</evidence>
<keyword evidence="6" id="KW-1185">Reference proteome</keyword>
<keyword evidence="2" id="KW-0645">Protease</keyword>
<accession>C5KD21</accession>
<gene>
    <name evidence="5" type="ORF">Pmar_PMAR023700</name>
</gene>
<feature type="domain" description="PPPDE" evidence="4">
    <location>
        <begin position="1"/>
        <end position="118"/>
    </location>
</feature>
<evidence type="ECO:0000256" key="1">
    <source>
        <dbReference type="ARBA" id="ARBA00008140"/>
    </source>
</evidence>
<evidence type="ECO:0000313" key="6">
    <source>
        <dbReference type="Proteomes" id="UP000007800"/>
    </source>
</evidence>
<dbReference type="GO" id="GO:0016579">
    <property type="term" value="P:protein deubiquitination"/>
    <property type="evidence" value="ECO:0007669"/>
    <property type="project" value="TreeGrafter"/>
</dbReference>
<evidence type="ECO:0000256" key="2">
    <source>
        <dbReference type="ARBA" id="ARBA00022670"/>
    </source>
</evidence>
<comment type="similarity">
    <text evidence="1">Belongs to the DeSI family.</text>
</comment>
<dbReference type="OrthoDB" id="442885at2759"/>
<evidence type="ECO:0000313" key="5">
    <source>
        <dbReference type="EMBL" id="EER17770.1"/>
    </source>
</evidence>
<dbReference type="PANTHER" id="PTHR12378">
    <property type="entry name" value="DESUMOYLATING ISOPEPTIDASE"/>
    <property type="match status" value="1"/>
</dbReference>
<dbReference type="GO" id="GO:0006508">
    <property type="term" value="P:proteolysis"/>
    <property type="evidence" value="ECO:0007669"/>
    <property type="project" value="UniProtKB-KW"/>
</dbReference>
<dbReference type="Pfam" id="PF05903">
    <property type="entry name" value="Peptidase_C97"/>
    <property type="match status" value="1"/>
</dbReference>
<name>C5KD21_PERM5</name>
<dbReference type="Gene3D" id="3.90.1720.30">
    <property type="entry name" value="PPPDE domains"/>
    <property type="match status" value="1"/>
</dbReference>
<dbReference type="SMART" id="SM01179">
    <property type="entry name" value="DUF862"/>
    <property type="match status" value="1"/>
</dbReference>
<dbReference type="OMA" id="CACCISD"/>
<organism evidence="6">
    <name type="scientific">Perkinsus marinus (strain ATCC 50983 / TXsc)</name>
    <dbReference type="NCBI Taxonomy" id="423536"/>
    <lineage>
        <taxon>Eukaryota</taxon>
        <taxon>Sar</taxon>
        <taxon>Alveolata</taxon>
        <taxon>Perkinsozoa</taxon>
        <taxon>Perkinsea</taxon>
        <taxon>Perkinsida</taxon>
        <taxon>Perkinsidae</taxon>
        <taxon>Perkinsus</taxon>
    </lineage>
</organism>
<sequence length="210" mass="23125">MMLPCCGAHHTGVEIMGREYSFAKGEGVYDCRPRDAPDARFKMSLDMGRTSLSMRQIEAALDKLRDEYRGESYHIVKKNCNHFSDALCRAIIGRPLPPWVNRLAWWGSWCACCISDYDDEATHNAGAGSSGQPLLPVRPPMQQLFTGQGHALGGTQESTLGRLMSFFPRRTGSSEGQLTTDGSGSSRELRLQAIEMRHTSGQEGGIRGAE</sequence>